<gene>
    <name evidence="7" type="ORF">FSP39_002026</name>
</gene>
<dbReference type="GO" id="GO:0008270">
    <property type="term" value="F:zinc ion binding"/>
    <property type="evidence" value="ECO:0007669"/>
    <property type="project" value="UniProtKB-KW"/>
</dbReference>
<dbReference type="CDD" id="cd16545">
    <property type="entry name" value="RING-HC_RNF141"/>
    <property type="match status" value="1"/>
</dbReference>
<dbReference type="Gene3D" id="3.30.40.10">
    <property type="entry name" value="Zinc/RING finger domain, C3HC4 (zinc finger)"/>
    <property type="match status" value="1"/>
</dbReference>
<dbReference type="InterPro" id="IPR013083">
    <property type="entry name" value="Znf_RING/FYVE/PHD"/>
</dbReference>
<feature type="domain" description="RING-type" evidence="6">
    <location>
        <begin position="160"/>
        <end position="197"/>
    </location>
</feature>
<keyword evidence="4" id="KW-0862">Zinc</keyword>
<dbReference type="PROSITE" id="PS00518">
    <property type="entry name" value="ZF_RING_1"/>
    <property type="match status" value="1"/>
</dbReference>
<organism evidence="7 8">
    <name type="scientific">Pinctada imbricata</name>
    <name type="common">Atlantic pearl-oyster</name>
    <name type="synonym">Pinctada martensii</name>
    <dbReference type="NCBI Taxonomy" id="66713"/>
    <lineage>
        <taxon>Eukaryota</taxon>
        <taxon>Metazoa</taxon>
        <taxon>Spiralia</taxon>
        <taxon>Lophotrochozoa</taxon>
        <taxon>Mollusca</taxon>
        <taxon>Bivalvia</taxon>
        <taxon>Autobranchia</taxon>
        <taxon>Pteriomorphia</taxon>
        <taxon>Pterioida</taxon>
        <taxon>Pterioidea</taxon>
        <taxon>Pteriidae</taxon>
        <taxon>Pinctada</taxon>
    </lineage>
</organism>
<dbReference type="GO" id="GO:0051865">
    <property type="term" value="P:protein autoubiquitination"/>
    <property type="evidence" value="ECO:0007669"/>
    <property type="project" value="TreeGrafter"/>
</dbReference>
<dbReference type="EMBL" id="VSWD01000005">
    <property type="protein sequence ID" value="KAK3101237.1"/>
    <property type="molecule type" value="Genomic_DNA"/>
</dbReference>
<evidence type="ECO:0000256" key="1">
    <source>
        <dbReference type="ARBA" id="ARBA00022017"/>
    </source>
</evidence>
<dbReference type="PANTHER" id="PTHR12109:SF3">
    <property type="entry name" value="RING FINGER PROTEIN 141"/>
    <property type="match status" value="1"/>
</dbReference>
<dbReference type="PANTHER" id="PTHR12109">
    <property type="entry name" value="RING FINGER PROTEIN 141-RELATED"/>
    <property type="match status" value="1"/>
</dbReference>
<sequence length="244" mass="27718">MGQGKSLPDPEHAFDVVHGKLKSQLHIIRRLAALNYAEFKQSVEELNKITSTFSDQRGKQLKFFIKEGTDSTIFWKPTVRIGCEKVNTRLQCIESTCLLNLKQYIVVYKEITDQVENLSTMRNEEHPQSSLRMDICASAIFENLNIEPGMDSLESIDSECCICMENKSEVILPCTHQFCESCIDRWNVTSKTCPICRAKVNSTDDTWVLTEKPDNTEYASEVKGYLVSLADRHGHPSPTKSDKC</sequence>
<evidence type="ECO:0000313" key="7">
    <source>
        <dbReference type="EMBL" id="KAK3101237.1"/>
    </source>
</evidence>
<dbReference type="GO" id="GO:0004842">
    <property type="term" value="F:ubiquitin-protein transferase activity"/>
    <property type="evidence" value="ECO:0007669"/>
    <property type="project" value="TreeGrafter"/>
</dbReference>
<evidence type="ECO:0000313" key="8">
    <source>
        <dbReference type="Proteomes" id="UP001186944"/>
    </source>
</evidence>
<dbReference type="SUPFAM" id="SSF57850">
    <property type="entry name" value="RING/U-box"/>
    <property type="match status" value="1"/>
</dbReference>
<name>A0AA89C9N2_PINIB</name>
<dbReference type="SMART" id="SM00184">
    <property type="entry name" value="RING"/>
    <property type="match status" value="1"/>
</dbReference>
<dbReference type="InterPro" id="IPR001841">
    <property type="entry name" value="Znf_RING"/>
</dbReference>
<accession>A0AA89C9N2</accession>
<proteinExistence type="predicted"/>
<keyword evidence="3 5" id="KW-0863">Zinc-finger</keyword>
<evidence type="ECO:0000259" key="6">
    <source>
        <dbReference type="PROSITE" id="PS50089"/>
    </source>
</evidence>
<evidence type="ECO:0000256" key="2">
    <source>
        <dbReference type="ARBA" id="ARBA00022723"/>
    </source>
</evidence>
<dbReference type="Proteomes" id="UP001186944">
    <property type="component" value="Unassembled WGS sequence"/>
</dbReference>
<keyword evidence="8" id="KW-1185">Reference proteome</keyword>
<evidence type="ECO:0000256" key="5">
    <source>
        <dbReference type="PROSITE-ProRule" id="PRU00175"/>
    </source>
</evidence>
<evidence type="ECO:0000256" key="3">
    <source>
        <dbReference type="ARBA" id="ARBA00022771"/>
    </source>
</evidence>
<dbReference type="InterPro" id="IPR047126">
    <property type="entry name" value="RNF141-like"/>
</dbReference>
<dbReference type="InterPro" id="IPR043400">
    <property type="entry name" value="RING-HC_RNF141"/>
</dbReference>
<dbReference type="PROSITE" id="PS50089">
    <property type="entry name" value="ZF_RING_2"/>
    <property type="match status" value="1"/>
</dbReference>
<reference evidence="7" key="1">
    <citation type="submission" date="2019-08" db="EMBL/GenBank/DDBJ databases">
        <title>The improved chromosome-level genome for the pearl oyster Pinctada fucata martensii using PacBio sequencing and Hi-C.</title>
        <authorList>
            <person name="Zheng Z."/>
        </authorList>
    </citation>
    <scope>NUCLEOTIDE SEQUENCE</scope>
    <source>
        <strain evidence="7">ZZ-2019</strain>
        <tissue evidence="7">Adductor muscle</tissue>
    </source>
</reference>
<dbReference type="Pfam" id="PF13920">
    <property type="entry name" value="zf-C3HC4_3"/>
    <property type="match status" value="1"/>
</dbReference>
<protein>
    <recommendedName>
        <fullName evidence="1">RING finger protein 141</fullName>
    </recommendedName>
</protein>
<evidence type="ECO:0000256" key="4">
    <source>
        <dbReference type="ARBA" id="ARBA00022833"/>
    </source>
</evidence>
<keyword evidence="2" id="KW-0479">Metal-binding</keyword>
<comment type="caution">
    <text evidence="7">The sequence shown here is derived from an EMBL/GenBank/DDBJ whole genome shotgun (WGS) entry which is preliminary data.</text>
</comment>
<dbReference type="AlphaFoldDB" id="A0AA89C9N2"/>
<dbReference type="InterPro" id="IPR017907">
    <property type="entry name" value="Znf_RING_CS"/>
</dbReference>